<keyword evidence="2" id="KW-1185">Reference proteome</keyword>
<gene>
    <name evidence="1" type="ORF">FA048_09995</name>
</gene>
<reference evidence="1 2" key="1">
    <citation type="submission" date="2019-04" db="EMBL/GenBank/DDBJ databases">
        <title>Pedobacter sp. RP-3-22 sp. nov., isolated from Arctic soil.</title>
        <authorList>
            <person name="Dahal R.H."/>
            <person name="Kim D.-U."/>
        </authorList>
    </citation>
    <scope>NUCLEOTIDE SEQUENCE [LARGE SCALE GENOMIC DNA]</scope>
    <source>
        <strain evidence="1 2">RP-3-22</strain>
    </source>
</reference>
<comment type="caution">
    <text evidence="1">The sequence shown here is derived from an EMBL/GenBank/DDBJ whole genome shotgun (WGS) entry which is preliminary data.</text>
</comment>
<name>A0A4U1CSL1_9SPHI</name>
<evidence type="ECO:0000313" key="1">
    <source>
        <dbReference type="EMBL" id="TKC10506.1"/>
    </source>
</evidence>
<organism evidence="1 2">
    <name type="scientific">Pedobacter polaris</name>
    <dbReference type="NCBI Taxonomy" id="2571273"/>
    <lineage>
        <taxon>Bacteria</taxon>
        <taxon>Pseudomonadati</taxon>
        <taxon>Bacteroidota</taxon>
        <taxon>Sphingobacteriia</taxon>
        <taxon>Sphingobacteriales</taxon>
        <taxon>Sphingobacteriaceae</taxon>
        <taxon>Pedobacter</taxon>
    </lineage>
</organism>
<protein>
    <submittedName>
        <fullName evidence="1">Uncharacterized protein</fullName>
    </submittedName>
</protein>
<sequence>MKKKPTSILDDNRISLAEAMDRTNFWREAIKPLFDDHDAILPKGFYIPFEDIKALSDLYPEAIGARAYFTLHKPGFKKGEGISAVLVPVRVDDKGICKDIIEPSATSDVEDSSIYDFTKPCPHCCDPESDLF</sequence>
<dbReference type="OrthoDB" id="797757at2"/>
<dbReference type="Proteomes" id="UP000309488">
    <property type="component" value="Unassembled WGS sequence"/>
</dbReference>
<dbReference type="AlphaFoldDB" id="A0A4U1CSL1"/>
<accession>A0A4U1CSL1</accession>
<evidence type="ECO:0000313" key="2">
    <source>
        <dbReference type="Proteomes" id="UP000309488"/>
    </source>
</evidence>
<proteinExistence type="predicted"/>
<dbReference type="RefSeq" id="WP_136840411.1">
    <property type="nucleotide sequence ID" value="NZ_SWBR01000002.1"/>
</dbReference>
<dbReference type="EMBL" id="SWBR01000002">
    <property type="protein sequence ID" value="TKC10506.1"/>
    <property type="molecule type" value="Genomic_DNA"/>
</dbReference>